<dbReference type="Gene3D" id="3.40.50.150">
    <property type="entry name" value="Vaccinia Virus protein VP39"/>
    <property type="match status" value="1"/>
</dbReference>
<sequence>MPTVLLETQFPTSGRCAISFDDAWALAEPVKGWMTRAQGEALWDAVCRLEKGDVVLEIGSHQGRSTIVLGAAARTAGATVIAVDPFVDGRLFGGSPTRRLFERNIRQAGLDDVVELVAGYSTKLRPDWDRPIQLLYIDGKHDYWTYTDDLRWSAHLPPGAEILVHDCFSSIGVTLGTIAKVLFGRRYTYVDRASSLARFRLAPPSTADRLRVLAQLPWFLRNVVVKVLLRLRLRPLARLLGHDSPYDPY</sequence>
<evidence type="ECO:0000313" key="2">
    <source>
        <dbReference type="Proteomes" id="UP000649955"/>
    </source>
</evidence>
<evidence type="ECO:0008006" key="3">
    <source>
        <dbReference type="Google" id="ProtNLM"/>
    </source>
</evidence>
<keyword evidence="2" id="KW-1185">Reference proteome</keyword>
<comment type="caution">
    <text evidence="1">The sequence shown here is derived from an EMBL/GenBank/DDBJ whole genome shotgun (WGS) entry which is preliminary data.</text>
</comment>
<proteinExistence type="predicted"/>
<dbReference type="EMBL" id="BNAW01000026">
    <property type="protein sequence ID" value="GHG26706.1"/>
    <property type="molecule type" value="Genomic_DNA"/>
</dbReference>
<dbReference type="Proteomes" id="UP000649955">
    <property type="component" value="Unassembled WGS sequence"/>
</dbReference>
<gene>
    <name evidence="1" type="ORF">GCM10017567_52540</name>
</gene>
<dbReference type="Pfam" id="PF13578">
    <property type="entry name" value="Methyltransf_24"/>
    <property type="match status" value="1"/>
</dbReference>
<reference evidence="2" key="1">
    <citation type="journal article" date="2019" name="Int. J. Syst. Evol. Microbiol.">
        <title>The Global Catalogue of Microorganisms (GCM) 10K type strain sequencing project: providing services to taxonomists for standard genome sequencing and annotation.</title>
        <authorList>
            <consortium name="The Broad Institute Genomics Platform"/>
            <consortium name="The Broad Institute Genome Sequencing Center for Infectious Disease"/>
            <person name="Wu L."/>
            <person name="Ma J."/>
        </authorList>
    </citation>
    <scope>NUCLEOTIDE SEQUENCE [LARGE SCALE GENOMIC DNA]</scope>
    <source>
        <strain evidence="2">CGMCC 4.7680</strain>
    </source>
</reference>
<organism evidence="1 2">
    <name type="scientific">Amycolatopsis bullii</name>
    <dbReference type="NCBI Taxonomy" id="941987"/>
    <lineage>
        <taxon>Bacteria</taxon>
        <taxon>Bacillati</taxon>
        <taxon>Actinomycetota</taxon>
        <taxon>Actinomycetes</taxon>
        <taxon>Pseudonocardiales</taxon>
        <taxon>Pseudonocardiaceae</taxon>
        <taxon>Amycolatopsis</taxon>
    </lineage>
</organism>
<dbReference type="InterPro" id="IPR029063">
    <property type="entry name" value="SAM-dependent_MTases_sf"/>
</dbReference>
<name>A0ABQ3KPK2_9PSEU</name>
<dbReference type="SUPFAM" id="SSF53335">
    <property type="entry name" value="S-adenosyl-L-methionine-dependent methyltransferases"/>
    <property type="match status" value="1"/>
</dbReference>
<accession>A0ABQ3KPK2</accession>
<evidence type="ECO:0000313" key="1">
    <source>
        <dbReference type="EMBL" id="GHG26706.1"/>
    </source>
</evidence>
<protein>
    <recommendedName>
        <fullName evidence="3">Class I SAM-dependent methyltransferase</fullName>
    </recommendedName>
</protein>